<evidence type="ECO:0000256" key="2">
    <source>
        <dbReference type="ARBA" id="ARBA00022432"/>
    </source>
</evidence>
<comment type="similarity">
    <text evidence="1 6 7">Belongs to the triosephosphate isomerase family.</text>
</comment>
<sequence>MRCVVANWKMNLLAADAAAWSEGFLARYAPASGVAVGVAPPFPLLRQVGDAIRSRGVRIFAQNGHAEAKGAFTGEVSMAQLQDAGCAGVILGHSERRQLFGETDAALVRKVKAAREWNLLPLLCVGETLTERQAGFTLEVLGQQLSILAETGPGPLWVAYEPVWAIGTGLRAEADQVREAHAFIRAKLDLFMDRGDYQAPILYGGSVTPENFPELLNIPEVAGGLVGGASLDPAKFAELAKQAG</sequence>
<keyword evidence="4 6" id="KW-0324">Glycolysis</keyword>
<name>A0ABQ5Q1T4_9BACT</name>
<organism evidence="8 9">
    <name type="scientific">Geothrix rubra</name>
    <dbReference type="NCBI Taxonomy" id="2927977"/>
    <lineage>
        <taxon>Bacteria</taxon>
        <taxon>Pseudomonadati</taxon>
        <taxon>Acidobacteriota</taxon>
        <taxon>Holophagae</taxon>
        <taxon>Holophagales</taxon>
        <taxon>Holophagaceae</taxon>
        <taxon>Geothrix</taxon>
    </lineage>
</organism>
<dbReference type="InterPro" id="IPR022896">
    <property type="entry name" value="TrioseP_Isoase_bac/euk"/>
</dbReference>
<evidence type="ECO:0000256" key="5">
    <source>
        <dbReference type="ARBA" id="ARBA00023235"/>
    </source>
</evidence>
<keyword evidence="3 6" id="KW-0963">Cytoplasm</keyword>
<feature type="binding site" evidence="6">
    <location>
        <begin position="227"/>
        <end position="228"/>
    </location>
    <ligand>
        <name>substrate</name>
    </ligand>
</feature>
<protein>
    <recommendedName>
        <fullName evidence="6 7">Triosephosphate isomerase</fullName>
        <shortName evidence="6">TIM</shortName>
        <shortName evidence="6">TPI</shortName>
        <ecNumber evidence="6 7">5.3.1.1</ecNumber>
    </recommendedName>
    <alternativeName>
        <fullName evidence="6">Triose-phosphate isomerase</fullName>
    </alternativeName>
</protein>
<evidence type="ECO:0000256" key="3">
    <source>
        <dbReference type="ARBA" id="ARBA00022490"/>
    </source>
</evidence>
<dbReference type="InterPro" id="IPR020861">
    <property type="entry name" value="Triosephosphate_isomerase_AS"/>
</dbReference>
<comment type="pathway">
    <text evidence="6 7">Carbohydrate degradation; glycolysis; D-glyceraldehyde 3-phosphate from glycerone phosphate: step 1/1.</text>
</comment>
<dbReference type="HAMAP" id="MF_00147_B">
    <property type="entry name" value="TIM_B"/>
    <property type="match status" value="1"/>
</dbReference>
<dbReference type="SUPFAM" id="SSF51351">
    <property type="entry name" value="Triosephosphate isomerase (TIM)"/>
    <property type="match status" value="1"/>
</dbReference>
<evidence type="ECO:0000313" key="9">
    <source>
        <dbReference type="Proteomes" id="UP001165089"/>
    </source>
</evidence>
<dbReference type="InterPro" id="IPR013785">
    <property type="entry name" value="Aldolase_TIM"/>
</dbReference>
<gene>
    <name evidence="6 8" type="primary">tpiA</name>
    <name evidence="8" type="ORF">GETHPA_01520</name>
</gene>
<keyword evidence="2 6" id="KW-0312">Gluconeogenesis</keyword>
<evidence type="ECO:0000256" key="6">
    <source>
        <dbReference type="HAMAP-Rule" id="MF_00147"/>
    </source>
</evidence>
<dbReference type="Pfam" id="PF00121">
    <property type="entry name" value="TIM"/>
    <property type="match status" value="1"/>
</dbReference>
<evidence type="ECO:0000256" key="7">
    <source>
        <dbReference type="RuleBase" id="RU363013"/>
    </source>
</evidence>
<feature type="binding site" evidence="6">
    <location>
        <position position="167"/>
    </location>
    <ligand>
        <name>substrate</name>
    </ligand>
</feature>
<dbReference type="EMBL" id="BSDD01000001">
    <property type="protein sequence ID" value="GLH68619.1"/>
    <property type="molecule type" value="Genomic_DNA"/>
</dbReference>
<feature type="binding site" evidence="6">
    <location>
        <position position="206"/>
    </location>
    <ligand>
        <name>substrate</name>
    </ligand>
</feature>
<keyword evidence="5 6" id="KW-0413">Isomerase</keyword>
<dbReference type="PROSITE" id="PS00171">
    <property type="entry name" value="TIM_1"/>
    <property type="match status" value="1"/>
</dbReference>
<dbReference type="RefSeq" id="WP_285722150.1">
    <property type="nucleotide sequence ID" value="NZ_BSDD01000001.1"/>
</dbReference>
<dbReference type="PANTHER" id="PTHR21139:SF42">
    <property type="entry name" value="TRIOSEPHOSPHATE ISOMERASE"/>
    <property type="match status" value="1"/>
</dbReference>
<comment type="subunit">
    <text evidence="6 7">Homodimer.</text>
</comment>
<comment type="caution">
    <text evidence="8">The sequence shown here is derived from an EMBL/GenBank/DDBJ whole genome shotgun (WGS) entry which is preliminary data.</text>
</comment>
<dbReference type="PANTHER" id="PTHR21139">
    <property type="entry name" value="TRIOSEPHOSPHATE ISOMERASE"/>
    <property type="match status" value="1"/>
</dbReference>
<feature type="active site" description="Electrophile" evidence="6">
    <location>
        <position position="93"/>
    </location>
</feature>
<dbReference type="Gene3D" id="3.20.20.70">
    <property type="entry name" value="Aldolase class I"/>
    <property type="match status" value="1"/>
</dbReference>
<dbReference type="InterPro" id="IPR000652">
    <property type="entry name" value="Triosephosphate_isomerase"/>
</dbReference>
<evidence type="ECO:0000256" key="1">
    <source>
        <dbReference type="ARBA" id="ARBA00007422"/>
    </source>
</evidence>
<dbReference type="InterPro" id="IPR035990">
    <property type="entry name" value="TIM_sf"/>
</dbReference>
<dbReference type="GO" id="GO:0016853">
    <property type="term" value="F:isomerase activity"/>
    <property type="evidence" value="ECO:0007669"/>
    <property type="project" value="UniProtKB-KW"/>
</dbReference>
<feature type="active site" description="Proton acceptor" evidence="6">
    <location>
        <position position="161"/>
    </location>
</feature>
<keyword evidence="9" id="KW-1185">Reference proteome</keyword>
<dbReference type="NCBIfam" id="TIGR00419">
    <property type="entry name" value="tim"/>
    <property type="match status" value="1"/>
</dbReference>
<dbReference type="PROSITE" id="PS51440">
    <property type="entry name" value="TIM_2"/>
    <property type="match status" value="1"/>
</dbReference>
<dbReference type="EC" id="5.3.1.1" evidence="6 7"/>
<dbReference type="CDD" id="cd00311">
    <property type="entry name" value="TIM"/>
    <property type="match status" value="1"/>
</dbReference>
<reference evidence="8 9" key="1">
    <citation type="journal article" date="2023" name="Antonie Van Leeuwenhoek">
        <title>Mesoterricola silvestris gen. nov., sp. nov., Mesoterricola sediminis sp. nov., Geothrix oryzae sp. nov., Geothrix edaphica sp. nov., Geothrix rubra sp. nov., and Geothrix limicola sp. nov., six novel members of Acidobacteriota isolated from soils.</title>
        <authorList>
            <person name="Itoh H."/>
            <person name="Sugisawa Y."/>
            <person name="Mise K."/>
            <person name="Xu Z."/>
            <person name="Kuniyasu M."/>
            <person name="Ushijima N."/>
            <person name="Kawano K."/>
            <person name="Kobayashi E."/>
            <person name="Shiratori Y."/>
            <person name="Masuda Y."/>
            <person name="Senoo K."/>
        </authorList>
    </citation>
    <scope>NUCLEOTIDE SEQUENCE [LARGE SCALE GENOMIC DNA]</scope>
    <source>
        <strain evidence="8 9">Red803</strain>
    </source>
</reference>
<comment type="function">
    <text evidence="6">Involved in the gluconeogenesis. Catalyzes stereospecifically the conversion of dihydroxyacetone phosphate (DHAP) to D-glyceraldehyde-3-phosphate (G3P).</text>
</comment>
<feature type="binding site" evidence="6">
    <location>
        <begin position="7"/>
        <end position="9"/>
    </location>
    <ligand>
        <name>substrate</name>
    </ligand>
</feature>
<dbReference type="Proteomes" id="UP001165089">
    <property type="component" value="Unassembled WGS sequence"/>
</dbReference>
<accession>A0ABQ5Q1T4</accession>
<comment type="pathway">
    <text evidence="6 7">Carbohydrate biosynthesis; gluconeogenesis.</text>
</comment>
<comment type="catalytic activity">
    <reaction evidence="6 7">
        <text>D-glyceraldehyde 3-phosphate = dihydroxyacetone phosphate</text>
        <dbReference type="Rhea" id="RHEA:18585"/>
        <dbReference type="ChEBI" id="CHEBI:57642"/>
        <dbReference type="ChEBI" id="CHEBI:59776"/>
        <dbReference type="EC" id="5.3.1.1"/>
    </reaction>
</comment>
<proteinExistence type="inferred from homology"/>
<evidence type="ECO:0000313" key="8">
    <source>
        <dbReference type="EMBL" id="GLH68619.1"/>
    </source>
</evidence>
<evidence type="ECO:0000256" key="4">
    <source>
        <dbReference type="ARBA" id="ARBA00023152"/>
    </source>
</evidence>
<comment type="subcellular location">
    <subcellularLocation>
        <location evidence="6 7">Cytoplasm</location>
    </subcellularLocation>
</comment>